<organism evidence="1 2">
    <name type="scientific">Sphingobium boeckii</name>
    <dbReference type="NCBI Taxonomy" id="1082345"/>
    <lineage>
        <taxon>Bacteria</taxon>
        <taxon>Pseudomonadati</taxon>
        <taxon>Pseudomonadota</taxon>
        <taxon>Alphaproteobacteria</taxon>
        <taxon>Sphingomonadales</taxon>
        <taxon>Sphingomonadaceae</taxon>
        <taxon>Sphingobium</taxon>
    </lineage>
</organism>
<keyword evidence="2" id="KW-1185">Reference proteome</keyword>
<dbReference type="Proteomes" id="UP000549617">
    <property type="component" value="Unassembled WGS sequence"/>
</dbReference>
<dbReference type="InterPro" id="IPR011057">
    <property type="entry name" value="Mss4-like_sf"/>
</dbReference>
<dbReference type="SUPFAM" id="SSF51316">
    <property type="entry name" value="Mss4-like"/>
    <property type="match status" value="1"/>
</dbReference>
<proteinExistence type="predicted"/>
<sequence>MPDFIIVKAGTLDGFAQFTPALEAYCDGRLPWIPALVGAQQFSRSNIGDDG</sequence>
<protein>
    <submittedName>
        <fullName evidence="1">Uncharacterized protein</fullName>
    </submittedName>
</protein>
<gene>
    <name evidence="1" type="ORF">FHS49_001896</name>
</gene>
<name>A0A7W9EFB6_9SPHN</name>
<dbReference type="EMBL" id="JACIJC010000003">
    <property type="protein sequence ID" value="MBB5685880.1"/>
    <property type="molecule type" value="Genomic_DNA"/>
</dbReference>
<reference evidence="1 2" key="1">
    <citation type="submission" date="2020-08" db="EMBL/GenBank/DDBJ databases">
        <title>Genomic Encyclopedia of Type Strains, Phase IV (KMG-IV): sequencing the most valuable type-strain genomes for metagenomic binning, comparative biology and taxonomic classification.</title>
        <authorList>
            <person name="Goeker M."/>
        </authorList>
    </citation>
    <scope>NUCLEOTIDE SEQUENCE [LARGE SCALE GENOMIC DNA]</scope>
    <source>
        <strain evidence="1 2">DSM 25079</strain>
    </source>
</reference>
<accession>A0A7W9EFB6</accession>
<evidence type="ECO:0000313" key="2">
    <source>
        <dbReference type="Proteomes" id="UP000549617"/>
    </source>
</evidence>
<comment type="caution">
    <text evidence="1">The sequence shown here is derived from an EMBL/GenBank/DDBJ whole genome shotgun (WGS) entry which is preliminary data.</text>
</comment>
<evidence type="ECO:0000313" key="1">
    <source>
        <dbReference type="EMBL" id="MBB5685880.1"/>
    </source>
</evidence>
<dbReference type="AlphaFoldDB" id="A0A7W9EFB6"/>